<gene>
    <name evidence="2" type="ORF">GALMADRAFT_259147</name>
</gene>
<feature type="region of interest" description="Disordered" evidence="1">
    <location>
        <begin position="1"/>
        <end position="27"/>
    </location>
</feature>
<dbReference type="Proteomes" id="UP000027222">
    <property type="component" value="Unassembled WGS sequence"/>
</dbReference>
<accession>A0A067S748</accession>
<name>A0A067S748_GALM3</name>
<evidence type="ECO:0000313" key="3">
    <source>
        <dbReference type="Proteomes" id="UP000027222"/>
    </source>
</evidence>
<sequence length="325" mass="37055">MDSKARNSEEDCQTERPPSFESTSSMTSYFSTRTTCTFDEPPQEACRSESVDLENSSLYPPSSISTDYGLYYTRWALSEEELSEWSNHECCLYNPNIEQRDDTITISEDMSPSIVSGTEESIGEHRTNLLQGASADSEYHKGRKFLDETVRNMSKNVKTRPAHRLICYSWCEAENRRVRWVTTLLAMDGHVWRGSGNTGSYARKKALGKALNHLANKLGYQFDMDLETHQCSNLLILLCRLLGLDRLKYVARKSKSKLYRTSYYTCIIIIDSQHYVWATGSQLDIAKERTAAYALADLNDKYPSHLPCVGKTPKKISEVIKQVRS</sequence>
<dbReference type="HOGENOM" id="CLU_855421_0_0_1"/>
<evidence type="ECO:0000256" key="1">
    <source>
        <dbReference type="SAM" id="MobiDB-lite"/>
    </source>
</evidence>
<keyword evidence="3" id="KW-1185">Reference proteome</keyword>
<organism evidence="2 3">
    <name type="scientific">Galerina marginata (strain CBS 339.88)</name>
    <dbReference type="NCBI Taxonomy" id="685588"/>
    <lineage>
        <taxon>Eukaryota</taxon>
        <taxon>Fungi</taxon>
        <taxon>Dikarya</taxon>
        <taxon>Basidiomycota</taxon>
        <taxon>Agaricomycotina</taxon>
        <taxon>Agaricomycetes</taxon>
        <taxon>Agaricomycetidae</taxon>
        <taxon>Agaricales</taxon>
        <taxon>Agaricineae</taxon>
        <taxon>Strophariaceae</taxon>
        <taxon>Galerina</taxon>
    </lineage>
</organism>
<protein>
    <submittedName>
        <fullName evidence="2">Uncharacterized protein</fullName>
    </submittedName>
</protein>
<dbReference type="AlphaFoldDB" id="A0A067S748"/>
<feature type="region of interest" description="Disordered" evidence="1">
    <location>
        <begin position="40"/>
        <end position="59"/>
    </location>
</feature>
<reference evidence="3" key="1">
    <citation type="journal article" date="2014" name="Proc. Natl. Acad. Sci. U.S.A.">
        <title>Extensive sampling of basidiomycete genomes demonstrates inadequacy of the white-rot/brown-rot paradigm for wood decay fungi.</title>
        <authorList>
            <person name="Riley R."/>
            <person name="Salamov A.A."/>
            <person name="Brown D.W."/>
            <person name="Nagy L.G."/>
            <person name="Floudas D."/>
            <person name="Held B.W."/>
            <person name="Levasseur A."/>
            <person name="Lombard V."/>
            <person name="Morin E."/>
            <person name="Otillar R."/>
            <person name="Lindquist E.A."/>
            <person name="Sun H."/>
            <person name="LaButti K.M."/>
            <person name="Schmutz J."/>
            <person name="Jabbour D."/>
            <person name="Luo H."/>
            <person name="Baker S.E."/>
            <person name="Pisabarro A.G."/>
            <person name="Walton J.D."/>
            <person name="Blanchette R.A."/>
            <person name="Henrissat B."/>
            <person name="Martin F."/>
            <person name="Cullen D."/>
            <person name="Hibbett D.S."/>
            <person name="Grigoriev I.V."/>
        </authorList>
    </citation>
    <scope>NUCLEOTIDE SEQUENCE [LARGE SCALE GENOMIC DNA]</scope>
    <source>
        <strain evidence="3">CBS 339.88</strain>
    </source>
</reference>
<proteinExistence type="predicted"/>
<evidence type="ECO:0000313" key="2">
    <source>
        <dbReference type="EMBL" id="KDR66626.1"/>
    </source>
</evidence>
<dbReference type="EMBL" id="KL142422">
    <property type="protein sequence ID" value="KDR66626.1"/>
    <property type="molecule type" value="Genomic_DNA"/>
</dbReference>